<dbReference type="PANTHER" id="PTHR44542:SF12">
    <property type="entry name" value="THIOSULFATE SULFURTRANSFERASE 18"/>
    <property type="match status" value="1"/>
</dbReference>
<dbReference type="GO" id="GO:0003824">
    <property type="term" value="F:catalytic activity"/>
    <property type="evidence" value="ECO:0007669"/>
    <property type="project" value="InterPro"/>
</dbReference>
<dbReference type="SUPFAM" id="SSF52821">
    <property type="entry name" value="Rhodanese/Cell cycle control phosphatase"/>
    <property type="match status" value="1"/>
</dbReference>
<feature type="domain" description="Rhodanese" evidence="1">
    <location>
        <begin position="84"/>
        <end position="184"/>
    </location>
</feature>
<name>A0A8T0W4Q7_PANVG</name>
<dbReference type="Pfam" id="PF00581">
    <property type="entry name" value="Rhodanese"/>
    <property type="match status" value="1"/>
</dbReference>
<dbReference type="SMART" id="SM00450">
    <property type="entry name" value="RHOD"/>
    <property type="match status" value="1"/>
</dbReference>
<comment type="caution">
    <text evidence="2">The sequence shown here is derived from an EMBL/GenBank/DDBJ whole genome shotgun (WGS) entry which is preliminary data.</text>
</comment>
<dbReference type="PANTHER" id="PTHR44542">
    <property type="entry name" value="THIOSULFATE SULFURTRANSFERASE 18"/>
    <property type="match status" value="1"/>
</dbReference>
<organism evidence="2 3">
    <name type="scientific">Panicum virgatum</name>
    <name type="common">Blackwell switchgrass</name>
    <dbReference type="NCBI Taxonomy" id="38727"/>
    <lineage>
        <taxon>Eukaryota</taxon>
        <taxon>Viridiplantae</taxon>
        <taxon>Streptophyta</taxon>
        <taxon>Embryophyta</taxon>
        <taxon>Tracheophyta</taxon>
        <taxon>Spermatophyta</taxon>
        <taxon>Magnoliopsida</taxon>
        <taxon>Liliopsida</taxon>
        <taxon>Poales</taxon>
        <taxon>Poaceae</taxon>
        <taxon>PACMAD clade</taxon>
        <taxon>Panicoideae</taxon>
        <taxon>Panicodae</taxon>
        <taxon>Paniceae</taxon>
        <taxon>Panicinae</taxon>
        <taxon>Panicum</taxon>
        <taxon>Panicum sect. Hiantes</taxon>
    </lineage>
</organism>
<dbReference type="InterPro" id="IPR036873">
    <property type="entry name" value="Rhodanese-like_dom_sf"/>
</dbReference>
<keyword evidence="3" id="KW-1185">Reference proteome</keyword>
<evidence type="ECO:0000313" key="2">
    <source>
        <dbReference type="EMBL" id="KAG2643312.1"/>
    </source>
</evidence>
<dbReference type="AlphaFoldDB" id="A0A8T0W4Q7"/>
<sequence>MRHILPHCYRSPVNQSSAPHISARPCFFLRVACSSPFQPSRMRAAIALAICALSALLVAARGSEKPATAPVAAVDVAAAGDLLRSGGHRYLDVRTEEEFRIGHVKDSLNVPYVFFTSQGREKNPQFIEQVAAHFDKQDNIVVGCKSGVRSELACFDLMAAGFGNVKNMEGGYDAWVENDLAVKKPQAQDEL</sequence>
<protein>
    <recommendedName>
        <fullName evidence="1">Rhodanese domain-containing protein</fullName>
    </recommendedName>
</protein>
<dbReference type="InterPro" id="IPR044684">
    <property type="entry name" value="STR17/STR18/HARC1-like"/>
</dbReference>
<dbReference type="Proteomes" id="UP000823388">
    <property type="component" value="Chromosome 2K"/>
</dbReference>
<accession>A0A8T0W4Q7</accession>
<dbReference type="InterPro" id="IPR001763">
    <property type="entry name" value="Rhodanese-like_dom"/>
</dbReference>
<dbReference type="EMBL" id="CM029039">
    <property type="protein sequence ID" value="KAG2643312.1"/>
    <property type="molecule type" value="Genomic_DNA"/>
</dbReference>
<dbReference type="Gene3D" id="3.40.250.10">
    <property type="entry name" value="Rhodanese-like domain"/>
    <property type="match status" value="1"/>
</dbReference>
<dbReference type="OrthoDB" id="566238at2759"/>
<dbReference type="PROSITE" id="PS50206">
    <property type="entry name" value="RHODANESE_3"/>
    <property type="match status" value="1"/>
</dbReference>
<dbReference type="CDD" id="cd00158">
    <property type="entry name" value="RHOD"/>
    <property type="match status" value="1"/>
</dbReference>
<gene>
    <name evidence="2" type="ORF">PVAP13_2KG300400</name>
</gene>
<evidence type="ECO:0000259" key="1">
    <source>
        <dbReference type="PROSITE" id="PS50206"/>
    </source>
</evidence>
<reference evidence="2" key="1">
    <citation type="submission" date="2020-05" db="EMBL/GenBank/DDBJ databases">
        <title>WGS assembly of Panicum virgatum.</title>
        <authorList>
            <person name="Lovell J.T."/>
            <person name="Jenkins J."/>
            <person name="Shu S."/>
            <person name="Juenger T.E."/>
            <person name="Schmutz J."/>
        </authorList>
    </citation>
    <scope>NUCLEOTIDE SEQUENCE</scope>
    <source>
        <strain evidence="2">AP13</strain>
    </source>
</reference>
<evidence type="ECO:0000313" key="3">
    <source>
        <dbReference type="Proteomes" id="UP000823388"/>
    </source>
</evidence>
<proteinExistence type="predicted"/>